<accession>A9KZV6</accession>
<gene>
    <name evidence="1" type="ordered locus">Sbal195_2038</name>
</gene>
<dbReference type="InterPro" id="IPR048868">
    <property type="entry name" value="OGG-like_put"/>
</dbReference>
<dbReference type="Proteomes" id="UP000000770">
    <property type="component" value="Chromosome"/>
</dbReference>
<name>A9KZV6_SHEB9</name>
<evidence type="ECO:0000313" key="1">
    <source>
        <dbReference type="EMBL" id="ABX49208.1"/>
    </source>
</evidence>
<dbReference type="AlphaFoldDB" id="A9KZV6"/>
<organism evidence="1 2">
    <name type="scientific">Shewanella baltica (strain OS195)</name>
    <dbReference type="NCBI Taxonomy" id="399599"/>
    <lineage>
        <taxon>Bacteria</taxon>
        <taxon>Pseudomonadati</taxon>
        <taxon>Pseudomonadota</taxon>
        <taxon>Gammaproteobacteria</taxon>
        <taxon>Alteromonadales</taxon>
        <taxon>Shewanellaceae</taxon>
        <taxon>Shewanella</taxon>
    </lineage>
</organism>
<evidence type="ECO:0000313" key="2">
    <source>
        <dbReference type="Proteomes" id="UP000000770"/>
    </source>
</evidence>
<reference evidence="1 2" key="1">
    <citation type="submission" date="2007-11" db="EMBL/GenBank/DDBJ databases">
        <title>Complete sequence of chromosome of Shewanella baltica OS195.</title>
        <authorList>
            <consortium name="US DOE Joint Genome Institute"/>
            <person name="Copeland A."/>
            <person name="Lucas S."/>
            <person name="Lapidus A."/>
            <person name="Barry K."/>
            <person name="Glavina del Rio T."/>
            <person name="Dalin E."/>
            <person name="Tice H."/>
            <person name="Pitluck S."/>
            <person name="Chain P."/>
            <person name="Malfatti S."/>
            <person name="Shin M."/>
            <person name="Vergez L."/>
            <person name="Schmutz J."/>
            <person name="Larimer F."/>
            <person name="Land M."/>
            <person name="Hauser L."/>
            <person name="Kyrpides N."/>
            <person name="Kim E."/>
            <person name="Brettar I."/>
            <person name="Rodrigues J."/>
            <person name="Konstantinidis K."/>
            <person name="Klappenbach J."/>
            <person name="Hofle M."/>
            <person name="Tiedje J."/>
            <person name="Richardson P."/>
        </authorList>
    </citation>
    <scope>NUCLEOTIDE SEQUENCE [LARGE SCALE GENOMIC DNA]</scope>
    <source>
        <strain evidence="1 2">OS195</strain>
    </source>
</reference>
<dbReference type="KEGG" id="sbn:Sbal195_2038"/>
<protein>
    <submittedName>
        <fullName evidence="1">Uncharacterized protein</fullName>
    </submittedName>
</protein>
<dbReference type="HOGENOM" id="CLU_1097917_0_0_6"/>
<dbReference type="RefSeq" id="WP_012197032.1">
    <property type="nucleotide sequence ID" value="NC_009997.1"/>
</dbReference>
<dbReference type="GeneID" id="11772191"/>
<dbReference type="EMBL" id="CP000891">
    <property type="protein sequence ID" value="ABX49208.1"/>
    <property type="molecule type" value="Genomic_DNA"/>
</dbReference>
<proteinExistence type="predicted"/>
<sequence length="254" mass="28828">MMTPKFLLDNISTIRVNDNTQFKIQRPYYTFTQYSVIEDILNKCPNGEINRGIVTDFFKRGEHVHGFFAAMIWGGISTGGPTGNNLSLLLSVEPEILQKHIAVVGEYVKHNKFSGAYHYMNGAGKLKGLGDSFFTKLFFFLGNANEQEIIPPIFDKWTKLAYAALLADSEDDKIFHRYISSVKGVDVRFRTAYQGDAYNDYVVKMNCWAKNCGVSVSDLEQFIFGCNRKQDPSASNPRMIFEKKVNEFMLTAMS</sequence>
<dbReference type="Pfam" id="PF21790">
    <property type="entry name" value="OGG"/>
    <property type="match status" value="1"/>
</dbReference>